<reference evidence="2 3" key="1">
    <citation type="submission" date="2019-08" db="EMBL/GenBank/DDBJ databases">
        <title>In-depth cultivation of the pig gut microbiome towards novel bacterial diversity and tailored functional studies.</title>
        <authorList>
            <person name="Wylensek D."/>
            <person name="Hitch T.C.A."/>
            <person name="Clavel T."/>
        </authorList>
    </citation>
    <scope>NUCLEOTIDE SEQUENCE [LARGE SCALE GENOMIC DNA]</scope>
    <source>
        <strain evidence="2 3">Bifido-178-WT-2B</strain>
    </source>
</reference>
<dbReference type="AlphaFoldDB" id="A0A6A8M956"/>
<dbReference type="InterPro" id="IPR051706">
    <property type="entry name" value="Glycosyltransferase_domain"/>
</dbReference>
<dbReference type="InterPro" id="IPR007577">
    <property type="entry name" value="GlycoTrfase_DXD_sugar-bd_CS"/>
</dbReference>
<gene>
    <name evidence="2" type="ORF">FYJ62_00860</name>
</gene>
<organism evidence="2 3">
    <name type="scientific">Lactobacillus porci</name>
    <dbReference type="NCBI Taxonomy" id="2012477"/>
    <lineage>
        <taxon>Bacteria</taxon>
        <taxon>Bacillati</taxon>
        <taxon>Bacillota</taxon>
        <taxon>Bacilli</taxon>
        <taxon>Lactobacillales</taxon>
        <taxon>Lactobacillaceae</taxon>
        <taxon>Lactobacillus</taxon>
    </lineage>
</organism>
<dbReference type="InterPro" id="IPR029044">
    <property type="entry name" value="Nucleotide-diphossugar_trans"/>
</dbReference>
<accession>A0A6A8M956</accession>
<dbReference type="GO" id="GO:0000030">
    <property type="term" value="F:mannosyltransferase activity"/>
    <property type="evidence" value="ECO:0007669"/>
    <property type="project" value="TreeGrafter"/>
</dbReference>
<dbReference type="Gene3D" id="3.90.550.20">
    <property type="match status" value="1"/>
</dbReference>
<dbReference type="EMBL" id="VUMX01000001">
    <property type="protein sequence ID" value="MST86235.1"/>
    <property type="molecule type" value="Genomic_DNA"/>
</dbReference>
<protein>
    <submittedName>
        <fullName evidence="2">Glycosyl transferase</fullName>
    </submittedName>
</protein>
<keyword evidence="1 2" id="KW-0808">Transferase</keyword>
<dbReference type="PANTHER" id="PTHR32385:SF15">
    <property type="entry name" value="INOSITOL PHOSPHOCERAMIDE MANNOSYLTRANSFERASE 1"/>
    <property type="match status" value="1"/>
</dbReference>
<dbReference type="PANTHER" id="PTHR32385">
    <property type="entry name" value="MANNOSYL PHOSPHORYLINOSITOL CERAMIDE SYNTHASE"/>
    <property type="match status" value="1"/>
</dbReference>
<proteinExistence type="predicted"/>
<keyword evidence="3" id="KW-1185">Reference proteome</keyword>
<dbReference type="GO" id="GO:0016020">
    <property type="term" value="C:membrane"/>
    <property type="evidence" value="ECO:0007669"/>
    <property type="project" value="GOC"/>
</dbReference>
<name>A0A6A8M956_9LACO</name>
<evidence type="ECO:0000256" key="1">
    <source>
        <dbReference type="ARBA" id="ARBA00022679"/>
    </source>
</evidence>
<evidence type="ECO:0000313" key="3">
    <source>
        <dbReference type="Proteomes" id="UP000438120"/>
    </source>
</evidence>
<dbReference type="OrthoDB" id="9802987at2"/>
<dbReference type="GO" id="GO:0051999">
    <property type="term" value="P:mannosyl-inositol phosphorylceramide biosynthetic process"/>
    <property type="evidence" value="ECO:0007669"/>
    <property type="project" value="TreeGrafter"/>
</dbReference>
<sequence length="232" mass="27018">MIPKIIHYVWVGGQPKSKEIQACLASWKRRLPDYQIIEWNESNIDLHENKYIEQAYAAKKWAFVSDYVRAKALEQQGGIYLDTDVMVLTDFDDLLGDRAFIGFENQDYLSAAIIASEAHHPLMKDILHYYDGLDFTFDQKDQMAGVNSLSVTEILQKYGLQRGNFDQTLRDGIHVYPDGILCNPSPESRSIHLFTGTWIDGRQSWKHDLVVFLKLHIKTQKQAKIYYRLFRR</sequence>
<dbReference type="RefSeq" id="WP_154546889.1">
    <property type="nucleotide sequence ID" value="NZ_JBKZBZ010000001.1"/>
</dbReference>
<dbReference type="SUPFAM" id="SSF53448">
    <property type="entry name" value="Nucleotide-diphospho-sugar transferases"/>
    <property type="match status" value="1"/>
</dbReference>
<comment type="caution">
    <text evidence="2">The sequence shown here is derived from an EMBL/GenBank/DDBJ whole genome shotgun (WGS) entry which is preliminary data.</text>
</comment>
<dbReference type="Proteomes" id="UP000438120">
    <property type="component" value="Unassembled WGS sequence"/>
</dbReference>
<evidence type="ECO:0000313" key="2">
    <source>
        <dbReference type="EMBL" id="MST86235.1"/>
    </source>
</evidence>
<dbReference type="Pfam" id="PF04488">
    <property type="entry name" value="Gly_transf_sug"/>
    <property type="match status" value="1"/>
</dbReference>